<dbReference type="InterPro" id="IPR036388">
    <property type="entry name" value="WH-like_DNA-bd_sf"/>
</dbReference>
<dbReference type="InterPro" id="IPR000847">
    <property type="entry name" value="LysR_HTH_N"/>
</dbReference>
<dbReference type="Gene3D" id="3.40.190.10">
    <property type="entry name" value="Periplasmic binding protein-like II"/>
    <property type="match status" value="2"/>
</dbReference>
<dbReference type="SUPFAM" id="SSF46785">
    <property type="entry name" value="Winged helix' DNA-binding domain"/>
    <property type="match status" value="1"/>
</dbReference>
<comment type="caution">
    <text evidence="6">The sequence shown here is derived from an EMBL/GenBank/DDBJ whole genome shotgun (WGS) entry which is preliminary data.</text>
</comment>
<dbReference type="PROSITE" id="PS50931">
    <property type="entry name" value="HTH_LYSR"/>
    <property type="match status" value="1"/>
</dbReference>
<evidence type="ECO:0000313" key="6">
    <source>
        <dbReference type="EMBL" id="MFC6643576.1"/>
    </source>
</evidence>
<comment type="similarity">
    <text evidence="1">Belongs to the LysR transcriptional regulatory family.</text>
</comment>
<organism evidence="6 7">
    <name type="scientific">Sulfitobacter profundi</name>
    <dbReference type="NCBI Taxonomy" id="2679961"/>
    <lineage>
        <taxon>Bacteria</taxon>
        <taxon>Pseudomonadati</taxon>
        <taxon>Pseudomonadota</taxon>
        <taxon>Alphaproteobacteria</taxon>
        <taxon>Rhodobacterales</taxon>
        <taxon>Roseobacteraceae</taxon>
        <taxon>Sulfitobacter</taxon>
    </lineage>
</organism>
<accession>A0ABW1Z225</accession>
<dbReference type="SUPFAM" id="SSF53850">
    <property type="entry name" value="Periplasmic binding protein-like II"/>
    <property type="match status" value="1"/>
</dbReference>
<evidence type="ECO:0000256" key="4">
    <source>
        <dbReference type="ARBA" id="ARBA00023163"/>
    </source>
</evidence>
<evidence type="ECO:0000313" key="7">
    <source>
        <dbReference type="Proteomes" id="UP001596403"/>
    </source>
</evidence>
<evidence type="ECO:0000256" key="1">
    <source>
        <dbReference type="ARBA" id="ARBA00009437"/>
    </source>
</evidence>
<sequence length="291" mass="31970">MLSISLRQYEYVIAVADAGSMTEAANAVNVSQPSLSVAIKDVEGKMGRKIFLRRKGSATTLTPFGHRFVEQARGVLYAATEIERASDTARPFVLGCFEDLAPWYLTKTLARLSERFPTTEFRAYEGRFTQLATEMNEGRVDLAITYDIGFDRSFGRRKIKQVSPVIFVAVDHPLATQSAVDLRRLNDCPLILSAEELSCGYIRNLLAELGVKPDVRHKTSSLEMMRSLAASGVGVGISYSNPPTQICYDGQPLVTIPITTAEARADVMLVWAKPTEADPFILEAVEAIVSA</sequence>
<reference evidence="7" key="1">
    <citation type="journal article" date="2019" name="Int. J. Syst. Evol. Microbiol.">
        <title>The Global Catalogue of Microorganisms (GCM) 10K type strain sequencing project: providing services to taxonomists for standard genome sequencing and annotation.</title>
        <authorList>
            <consortium name="The Broad Institute Genomics Platform"/>
            <consortium name="The Broad Institute Genome Sequencing Center for Infectious Disease"/>
            <person name="Wu L."/>
            <person name="Ma J."/>
        </authorList>
    </citation>
    <scope>NUCLEOTIDE SEQUENCE [LARGE SCALE GENOMIC DNA]</scope>
    <source>
        <strain evidence="7">NBRC 111368</strain>
    </source>
</reference>
<dbReference type="InterPro" id="IPR036390">
    <property type="entry name" value="WH_DNA-bd_sf"/>
</dbReference>
<dbReference type="PRINTS" id="PR00039">
    <property type="entry name" value="HTHLYSR"/>
</dbReference>
<keyword evidence="4" id="KW-0804">Transcription</keyword>
<keyword evidence="2" id="KW-0805">Transcription regulation</keyword>
<dbReference type="InterPro" id="IPR005119">
    <property type="entry name" value="LysR_subst-bd"/>
</dbReference>
<dbReference type="Gene3D" id="1.10.10.10">
    <property type="entry name" value="Winged helix-like DNA-binding domain superfamily/Winged helix DNA-binding domain"/>
    <property type="match status" value="1"/>
</dbReference>
<keyword evidence="7" id="KW-1185">Reference proteome</keyword>
<dbReference type="Pfam" id="PF03466">
    <property type="entry name" value="LysR_substrate"/>
    <property type="match status" value="1"/>
</dbReference>
<name>A0ABW1Z225_9RHOB</name>
<protein>
    <submittedName>
        <fullName evidence="6">LysR family transcriptional regulator</fullName>
    </submittedName>
</protein>
<keyword evidence="3" id="KW-0238">DNA-binding</keyword>
<evidence type="ECO:0000256" key="2">
    <source>
        <dbReference type="ARBA" id="ARBA00023015"/>
    </source>
</evidence>
<dbReference type="EMBL" id="JBHSWA010000003">
    <property type="protein sequence ID" value="MFC6643576.1"/>
    <property type="molecule type" value="Genomic_DNA"/>
</dbReference>
<dbReference type="Proteomes" id="UP001596403">
    <property type="component" value="Unassembled WGS sequence"/>
</dbReference>
<dbReference type="RefSeq" id="WP_132445960.1">
    <property type="nucleotide sequence ID" value="NZ_JBHSWA010000003.1"/>
</dbReference>
<gene>
    <name evidence="6" type="ORF">ACFQAU_19525</name>
</gene>
<feature type="domain" description="HTH lysR-type" evidence="5">
    <location>
        <begin position="4"/>
        <end position="62"/>
    </location>
</feature>
<dbReference type="PANTHER" id="PTHR30346:SF0">
    <property type="entry name" value="HCA OPERON TRANSCRIPTIONAL ACTIVATOR HCAR"/>
    <property type="match status" value="1"/>
</dbReference>
<evidence type="ECO:0000259" key="5">
    <source>
        <dbReference type="PROSITE" id="PS50931"/>
    </source>
</evidence>
<dbReference type="PANTHER" id="PTHR30346">
    <property type="entry name" value="TRANSCRIPTIONAL DUAL REGULATOR HCAR-RELATED"/>
    <property type="match status" value="1"/>
</dbReference>
<dbReference type="Pfam" id="PF00126">
    <property type="entry name" value="HTH_1"/>
    <property type="match status" value="1"/>
</dbReference>
<evidence type="ECO:0000256" key="3">
    <source>
        <dbReference type="ARBA" id="ARBA00023125"/>
    </source>
</evidence>
<proteinExistence type="inferred from homology"/>